<proteinExistence type="predicted"/>
<reference evidence="1" key="1">
    <citation type="submission" date="2023-03" db="EMBL/GenBank/DDBJ databases">
        <title>Massive genome expansion in bonnet fungi (Mycena s.s.) driven by repeated elements and novel gene families across ecological guilds.</title>
        <authorList>
            <consortium name="Lawrence Berkeley National Laboratory"/>
            <person name="Harder C.B."/>
            <person name="Miyauchi S."/>
            <person name="Viragh M."/>
            <person name="Kuo A."/>
            <person name="Thoen E."/>
            <person name="Andreopoulos B."/>
            <person name="Lu D."/>
            <person name="Skrede I."/>
            <person name="Drula E."/>
            <person name="Henrissat B."/>
            <person name="Morin E."/>
            <person name="Kohler A."/>
            <person name="Barry K."/>
            <person name="LaButti K."/>
            <person name="Morin E."/>
            <person name="Salamov A."/>
            <person name="Lipzen A."/>
            <person name="Mereny Z."/>
            <person name="Hegedus B."/>
            <person name="Baldrian P."/>
            <person name="Stursova M."/>
            <person name="Weitz H."/>
            <person name="Taylor A."/>
            <person name="Grigoriev I.V."/>
            <person name="Nagy L.G."/>
            <person name="Martin F."/>
            <person name="Kauserud H."/>
        </authorList>
    </citation>
    <scope>NUCLEOTIDE SEQUENCE</scope>
    <source>
        <strain evidence="1">CBHHK200</strain>
    </source>
</reference>
<evidence type="ECO:0000313" key="1">
    <source>
        <dbReference type="EMBL" id="KAJ7018726.1"/>
    </source>
</evidence>
<dbReference type="Proteomes" id="UP001218188">
    <property type="component" value="Unassembled WGS sequence"/>
</dbReference>
<dbReference type="AlphaFoldDB" id="A0AAD6WPB1"/>
<comment type="caution">
    <text evidence="1">The sequence shown here is derived from an EMBL/GenBank/DDBJ whole genome shotgun (WGS) entry which is preliminary data.</text>
</comment>
<accession>A0AAD6WPB1</accession>
<feature type="non-terminal residue" evidence="1">
    <location>
        <position position="119"/>
    </location>
</feature>
<keyword evidence="2" id="KW-1185">Reference proteome</keyword>
<organism evidence="1 2">
    <name type="scientific">Mycena alexandri</name>
    <dbReference type="NCBI Taxonomy" id="1745969"/>
    <lineage>
        <taxon>Eukaryota</taxon>
        <taxon>Fungi</taxon>
        <taxon>Dikarya</taxon>
        <taxon>Basidiomycota</taxon>
        <taxon>Agaricomycotina</taxon>
        <taxon>Agaricomycetes</taxon>
        <taxon>Agaricomycetidae</taxon>
        <taxon>Agaricales</taxon>
        <taxon>Marasmiineae</taxon>
        <taxon>Mycenaceae</taxon>
        <taxon>Mycena</taxon>
    </lineage>
</organism>
<dbReference type="EMBL" id="JARJCM010000325">
    <property type="protein sequence ID" value="KAJ7018726.1"/>
    <property type="molecule type" value="Genomic_DNA"/>
</dbReference>
<name>A0AAD6WPB1_9AGAR</name>
<sequence length="119" mass="13164">MPRAHSRAYRRRTGARCYTDLIPPVHDPALPRSRAPSLSFSDLFLWNGDVDLRADDGTLPFPPRIAFLPSFHPFAPRARGCSLCAYFPTPSTISRAPPCSAPSTCVQLASRTATLRPHF</sequence>
<evidence type="ECO:0000313" key="2">
    <source>
        <dbReference type="Proteomes" id="UP001218188"/>
    </source>
</evidence>
<protein>
    <submittedName>
        <fullName evidence="1">Uncharacterized protein</fullName>
    </submittedName>
</protein>
<gene>
    <name evidence="1" type="ORF">C8F04DRAFT_1243039</name>
</gene>